<feature type="transmembrane region" description="Helical" evidence="5">
    <location>
        <begin position="44"/>
        <end position="63"/>
    </location>
</feature>
<dbReference type="InterPro" id="IPR011701">
    <property type="entry name" value="MFS"/>
</dbReference>
<feature type="transmembrane region" description="Helical" evidence="5">
    <location>
        <begin position="291"/>
        <end position="310"/>
    </location>
</feature>
<organism evidence="6 7">
    <name type="scientific">Stachybotrys elegans</name>
    <dbReference type="NCBI Taxonomy" id="80388"/>
    <lineage>
        <taxon>Eukaryota</taxon>
        <taxon>Fungi</taxon>
        <taxon>Dikarya</taxon>
        <taxon>Ascomycota</taxon>
        <taxon>Pezizomycotina</taxon>
        <taxon>Sordariomycetes</taxon>
        <taxon>Hypocreomycetidae</taxon>
        <taxon>Hypocreales</taxon>
        <taxon>Stachybotryaceae</taxon>
        <taxon>Stachybotrys</taxon>
    </lineage>
</organism>
<keyword evidence="7" id="KW-1185">Reference proteome</keyword>
<feature type="transmembrane region" description="Helical" evidence="5">
    <location>
        <begin position="141"/>
        <end position="163"/>
    </location>
</feature>
<evidence type="ECO:0000313" key="7">
    <source>
        <dbReference type="Proteomes" id="UP000813444"/>
    </source>
</evidence>
<feature type="transmembrane region" description="Helical" evidence="5">
    <location>
        <begin position="330"/>
        <end position="352"/>
    </location>
</feature>
<dbReference type="GO" id="GO:0022857">
    <property type="term" value="F:transmembrane transporter activity"/>
    <property type="evidence" value="ECO:0007669"/>
    <property type="project" value="InterPro"/>
</dbReference>
<dbReference type="Pfam" id="PF07690">
    <property type="entry name" value="MFS_1"/>
    <property type="match status" value="1"/>
</dbReference>
<feature type="transmembrane region" description="Helical" evidence="5">
    <location>
        <begin position="204"/>
        <end position="227"/>
    </location>
</feature>
<protein>
    <submittedName>
        <fullName evidence="6">Major facilitator superfamily domain-containing protein</fullName>
    </submittedName>
</protein>
<evidence type="ECO:0000256" key="1">
    <source>
        <dbReference type="ARBA" id="ARBA00004141"/>
    </source>
</evidence>
<keyword evidence="2 5" id="KW-0812">Transmembrane</keyword>
<dbReference type="Proteomes" id="UP000813444">
    <property type="component" value="Unassembled WGS sequence"/>
</dbReference>
<dbReference type="SUPFAM" id="SSF103473">
    <property type="entry name" value="MFS general substrate transporter"/>
    <property type="match status" value="1"/>
</dbReference>
<dbReference type="AlphaFoldDB" id="A0A8K0SB06"/>
<feature type="transmembrane region" description="Helical" evidence="5">
    <location>
        <begin position="112"/>
        <end position="129"/>
    </location>
</feature>
<feature type="transmembrane region" description="Helical" evidence="5">
    <location>
        <begin position="465"/>
        <end position="484"/>
    </location>
</feature>
<feature type="transmembrane region" description="Helical" evidence="5">
    <location>
        <begin position="373"/>
        <end position="392"/>
    </location>
</feature>
<evidence type="ECO:0000256" key="3">
    <source>
        <dbReference type="ARBA" id="ARBA00022989"/>
    </source>
</evidence>
<dbReference type="GO" id="GO:0016020">
    <property type="term" value="C:membrane"/>
    <property type="evidence" value="ECO:0007669"/>
    <property type="project" value="UniProtKB-SubCell"/>
</dbReference>
<name>A0A8K0SB06_9HYPO</name>
<dbReference type="Gene3D" id="1.20.1250.20">
    <property type="entry name" value="MFS general substrate transporter like domains"/>
    <property type="match status" value="1"/>
</dbReference>
<keyword evidence="4 5" id="KW-0472">Membrane</keyword>
<gene>
    <name evidence="6" type="ORF">B0I35DRAFT_114233</name>
</gene>
<feature type="transmembrane region" description="Helical" evidence="5">
    <location>
        <begin position="233"/>
        <end position="252"/>
    </location>
</feature>
<accession>A0A8K0SB06</accession>
<evidence type="ECO:0000256" key="4">
    <source>
        <dbReference type="ARBA" id="ARBA00023136"/>
    </source>
</evidence>
<evidence type="ECO:0000256" key="5">
    <source>
        <dbReference type="SAM" id="Phobius"/>
    </source>
</evidence>
<dbReference type="PANTHER" id="PTHR23507:SF1">
    <property type="entry name" value="FI18259P1-RELATED"/>
    <property type="match status" value="1"/>
</dbReference>
<proteinExistence type="predicted"/>
<keyword evidence="3 5" id="KW-1133">Transmembrane helix</keyword>
<dbReference type="InterPro" id="IPR036259">
    <property type="entry name" value="MFS_trans_sf"/>
</dbReference>
<comment type="subcellular location">
    <subcellularLocation>
        <location evidence="1">Membrane</location>
        <topology evidence="1">Multi-pass membrane protein</topology>
    </subcellularLocation>
</comment>
<evidence type="ECO:0000313" key="6">
    <source>
        <dbReference type="EMBL" id="KAH7305243.1"/>
    </source>
</evidence>
<reference evidence="6" key="1">
    <citation type="journal article" date="2021" name="Nat. Commun.">
        <title>Genetic determinants of endophytism in the Arabidopsis root mycobiome.</title>
        <authorList>
            <person name="Mesny F."/>
            <person name="Miyauchi S."/>
            <person name="Thiergart T."/>
            <person name="Pickel B."/>
            <person name="Atanasova L."/>
            <person name="Karlsson M."/>
            <person name="Huettel B."/>
            <person name="Barry K.W."/>
            <person name="Haridas S."/>
            <person name="Chen C."/>
            <person name="Bauer D."/>
            <person name="Andreopoulos W."/>
            <person name="Pangilinan J."/>
            <person name="LaButti K."/>
            <person name="Riley R."/>
            <person name="Lipzen A."/>
            <person name="Clum A."/>
            <person name="Drula E."/>
            <person name="Henrissat B."/>
            <person name="Kohler A."/>
            <person name="Grigoriev I.V."/>
            <person name="Martin F.M."/>
            <person name="Hacquard S."/>
        </authorList>
    </citation>
    <scope>NUCLEOTIDE SEQUENCE</scope>
    <source>
        <strain evidence="6">MPI-CAGE-CH-0235</strain>
    </source>
</reference>
<comment type="caution">
    <text evidence="6">The sequence shown here is derived from an EMBL/GenBank/DDBJ whole genome shotgun (WGS) entry which is preliminary data.</text>
</comment>
<sequence>MTRETQPLLRGSSGGNLTNDDDEIIDGAYTPKHPAVINGAQTQIYLLLVMVAGLDFTVFMLNLPLTRVYESIICYHYWAAVDPGRFPDEVPEALCKGAPVQEELAIVKGYEMLFMSLPGMLLALPYGYLADRIGRKPVLMLSALGLAASLSCILLICHFPQLVPLRMVWAAWLLTVCGGGASVVISLTFSMLTDLTTERERATVFLRLAVAILIGQAVAAPLASAMMEKLGTTLPILVAYSIGLASCFLTVFTTETSEMRSKTEDDDTEEGIVMDAEITGWIAKLTDKLTLVLKSLSIVALISSFFVNAVGTSANNIIVQYASKRFDLSISQAGNFLTIRAVATIFAFLVLIPLGSRLLGRWFGIQGSVRDLWVTRATVLFIPVGFFLIAAGQSQGMVAGGMVLTAMGSGYSNLMRSVATGIVHPSRIAQLHGVITTVETSAQLVSGPCLAKAFSTGLRDGCIGLPFYLGAILTALGSTLVWVIRIPEAVNHGDE</sequence>
<feature type="transmembrane region" description="Helical" evidence="5">
    <location>
        <begin position="169"/>
        <end position="192"/>
    </location>
</feature>
<dbReference type="PANTHER" id="PTHR23507">
    <property type="entry name" value="ZGC:174356"/>
    <property type="match status" value="1"/>
</dbReference>
<evidence type="ECO:0000256" key="2">
    <source>
        <dbReference type="ARBA" id="ARBA00022692"/>
    </source>
</evidence>
<dbReference type="OrthoDB" id="194139at2759"/>
<dbReference type="EMBL" id="JAGPNK010000019">
    <property type="protein sequence ID" value="KAH7305243.1"/>
    <property type="molecule type" value="Genomic_DNA"/>
</dbReference>